<name>A0AAD5BM40_AMBAR</name>
<organism evidence="1 2">
    <name type="scientific">Ambrosia artemisiifolia</name>
    <name type="common">Common ragweed</name>
    <dbReference type="NCBI Taxonomy" id="4212"/>
    <lineage>
        <taxon>Eukaryota</taxon>
        <taxon>Viridiplantae</taxon>
        <taxon>Streptophyta</taxon>
        <taxon>Embryophyta</taxon>
        <taxon>Tracheophyta</taxon>
        <taxon>Spermatophyta</taxon>
        <taxon>Magnoliopsida</taxon>
        <taxon>eudicotyledons</taxon>
        <taxon>Gunneridae</taxon>
        <taxon>Pentapetalae</taxon>
        <taxon>asterids</taxon>
        <taxon>campanulids</taxon>
        <taxon>Asterales</taxon>
        <taxon>Asteraceae</taxon>
        <taxon>Asteroideae</taxon>
        <taxon>Heliantheae alliance</taxon>
        <taxon>Heliantheae</taxon>
        <taxon>Ambrosia</taxon>
    </lineage>
</organism>
<dbReference type="AlphaFoldDB" id="A0AAD5BM40"/>
<dbReference type="EMBL" id="JAMZMK010011822">
    <property type="protein sequence ID" value="KAI7725928.1"/>
    <property type="molecule type" value="Genomic_DNA"/>
</dbReference>
<comment type="caution">
    <text evidence="1">The sequence shown here is derived from an EMBL/GenBank/DDBJ whole genome shotgun (WGS) entry which is preliminary data.</text>
</comment>
<evidence type="ECO:0000313" key="2">
    <source>
        <dbReference type="Proteomes" id="UP001206925"/>
    </source>
</evidence>
<proteinExistence type="predicted"/>
<keyword evidence="2" id="KW-1185">Reference proteome</keyword>
<dbReference type="Proteomes" id="UP001206925">
    <property type="component" value="Unassembled WGS sequence"/>
</dbReference>
<gene>
    <name evidence="1" type="ORF">M8C21_027341</name>
</gene>
<reference evidence="1" key="1">
    <citation type="submission" date="2022-06" db="EMBL/GenBank/DDBJ databases">
        <title>Uncovering the hologenomic basis of an extraordinary plant invasion.</title>
        <authorList>
            <person name="Bieker V.C."/>
            <person name="Martin M.D."/>
            <person name="Gilbert T."/>
            <person name="Hodgins K."/>
            <person name="Battlay P."/>
            <person name="Petersen B."/>
            <person name="Wilson J."/>
        </authorList>
    </citation>
    <scope>NUCLEOTIDE SEQUENCE</scope>
    <source>
        <strain evidence="1">AA19_3_7</strain>
        <tissue evidence="1">Leaf</tissue>
    </source>
</reference>
<protein>
    <submittedName>
        <fullName evidence="1">Uncharacterized protein</fullName>
    </submittedName>
</protein>
<dbReference type="SUPFAM" id="SSF49348">
    <property type="entry name" value="Clathrin adaptor appendage domain"/>
    <property type="match status" value="1"/>
</dbReference>
<accession>A0AAD5BM40</accession>
<evidence type="ECO:0000313" key="1">
    <source>
        <dbReference type="EMBL" id="KAI7725928.1"/>
    </source>
</evidence>
<sequence>MDETASFQMLTVELMIAIKAEWRGPQGRLVLFLGNKTTTSLDAVNAVILPPSHRKLELSSVQFPLDVVNLRPSSDVAVLDFSYKKSLRCCSFFKGNFTSQSALRLTMNRCRAYKSFVNLNSSLPFNKWPDPAVELMWTPPPEPVCTKQAHCDSTSTCRDAHDGSRRCVWKSAFLWDAVISKRPEENGQYLSHLRYARVV</sequence>
<dbReference type="Gene3D" id="2.60.40.1230">
    <property type="match status" value="1"/>
</dbReference>
<dbReference type="InterPro" id="IPR013041">
    <property type="entry name" value="Clathrin_app_Ig-like_sf"/>
</dbReference>